<keyword evidence="2" id="KW-1185">Reference proteome</keyword>
<dbReference type="Proteomes" id="UP001259832">
    <property type="component" value="Unassembled WGS sequence"/>
</dbReference>
<sequence length="345" mass="37664">MKQRNALSFVTGKPTSDAINYYYCVRLLCGAEVNMLGAVRVENAACLQVLTHLRNTGRKATRAKDFYLAAAAFVEESFLHFSKTSDADEDYLRSAYVSLYAKATNTVYTGSTPSGLIGHSVRSCYGWKPQKSPVDINDKPTSGGVLSGMTEQAFCDCSTDGVVCGDAYTATIGAIKTGGFFDISIIKIIENMHPAQRKLICSFNAVKRSLLLQHLPLVNALYCATIGKARQDAVIACGVVTALYARSYSRDYIKAIRVLLGDEFDSSVTDEQYDSLHFAKVKLHGNVWCLGITSEANNLRVVRSHRRLLLCKPTSQDWVVVGYIPGLDASNLDLDTPTNVGVQLA</sequence>
<comment type="caution">
    <text evidence="1">The sequence shown here is derived from an EMBL/GenBank/DDBJ whole genome shotgun (WGS) entry which is preliminary data.</text>
</comment>
<dbReference type="AlphaFoldDB" id="A0AAD9GXQ9"/>
<name>A0AAD9GXQ9_9STRA</name>
<evidence type="ECO:0000313" key="2">
    <source>
        <dbReference type="Proteomes" id="UP001259832"/>
    </source>
</evidence>
<proteinExistence type="predicted"/>
<reference evidence="1" key="1">
    <citation type="submission" date="2023-08" db="EMBL/GenBank/DDBJ databases">
        <title>Reference Genome Resource for the Citrus Pathogen Phytophthora citrophthora.</title>
        <authorList>
            <person name="Moller H."/>
            <person name="Coetzee B."/>
            <person name="Rose L.J."/>
            <person name="Van Niekerk J.M."/>
        </authorList>
    </citation>
    <scope>NUCLEOTIDE SEQUENCE</scope>
    <source>
        <strain evidence="1">STE-U-9442</strain>
    </source>
</reference>
<dbReference type="EMBL" id="JASMQC010000003">
    <property type="protein sequence ID" value="KAK1946682.1"/>
    <property type="molecule type" value="Genomic_DNA"/>
</dbReference>
<accession>A0AAD9GXQ9</accession>
<organism evidence="1 2">
    <name type="scientific">Phytophthora citrophthora</name>
    <dbReference type="NCBI Taxonomy" id="4793"/>
    <lineage>
        <taxon>Eukaryota</taxon>
        <taxon>Sar</taxon>
        <taxon>Stramenopiles</taxon>
        <taxon>Oomycota</taxon>
        <taxon>Peronosporomycetes</taxon>
        <taxon>Peronosporales</taxon>
        <taxon>Peronosporaceae</taxon>
        <taxon>Phytophthora</taxon>
    </lineage>
</organism>
<evidence type="ECO:0000313" key="1">
    <source>
        <dbReference type="EMBL" id="KAK1946682.1"/>
    </source>
</evidence>
<gene>
    <name evidence="1" type="ORF">P3T76_002234</name>
</gene>
<protein>
    <submittedName>
        <fullName evidence="1">Uncharacterized protein</fullName>
    </submittedName>
</protein>